<protein>
    <recommendedName>
        <fullName evidence="3">SEC-C motif-containing protein</fullName>
    </recommendedName>
</protein>
<accession>A0ABV8W9U9</accession>
<organism evidence="1 2">
    <name type="scientific">Flavobacterium quisquiliarum</name>
    <dbReference type="NCBI Taxonomy" id="1834436"/>
    <lineage>
        <taxon>Bacteria</taxon>
        <taxon>Pseudomonadati</taxon>
        <taxon>Bacteroidota</taxon>
        <taxon>Flavobacteriia</taxon>
        <taxon>Flavobacteriales</taxon>
        <taxon>Flavobacteriaceae</taxon>
        <taxon>Flavobacterium</taxon>
    </lineage>
</organism>
<evidence type="ECO:0000313" key="1">
    <source>
        <dbReference type="EMBL" id="MFC4392110.1"/>
    </source>
</evidence>
<evidence type="ECO:0008006" key="3">
    <source>
        <dbReference type="Google" id="ProtNLM"/>
    </source>
</evidence>
<reference evidence="2" key="1">
    <citation type="journal article" date="2019" name="Int. J. Syst. Evol. Microbiol.">
        <title>The Global Catalogue of Microorganisms (GCM) 10K type strain sequencing project: providing services to taxonomists for standard genome sequencing and annotation.</title>
        <authorList>
            <consortium name="The Broad Institute Genomics Platform"/>
            <consortium name="The Broad Institute Genome Sequencing Center for Infectious Disease"/>
            <person name="Wu L."/>
            <person name="Ma J."/>
        </authorList>
    </citation>
    <scope>NUCLEOTIDE SEQUENCE [LARGE SCALE GENOMIC DNA]</scope>
    <source>
        <strain evidence="2">CGMCC 1.15345</strain>
    </source>
</reference>
<sequence>MFFNYYSPTEITEPVLQLLKRFEGRQYELITIPIKTESFSVPSDCYNNVNKKIQLSKGKIRYGWSVYDNDYFIEAEKHAIWESPDGEYIDISCPNSENINQLLFIMDDVDDGIYVPNIRCNYRKQQAIDDYFMIFEILNVLIIHYGRDSKEIKDLVIFPHELNDGVKTLYSLIADYREYIISGIRNCICGSSILYENCHGSKTVQRTLNYIDEIIKKNNLKKN</sequence>
<name>A0ABV8W9U9_9FLAO</name>
<comment type="caution">
    <text evidence="1">The sequence shown here is derived from an EMBL/GenBank/DDBJ whole genome shotgun (WGS) entry which is preliminary data.</text>
</comment>
<keyword evidence="2" id="KW-1185">Reference proteome</keyword>
<dbReference type="Proteomes" id="UP001595719">
    <property type="component" value="Unassembled WGS sequence"/>
</dbReference>
<dbReference type="EMBL" id="JBHSCO010000004">
    <property type="protein sequence ID" value="MFC4392110.1"/>
    <property type="molecule type" value="Genomic_DNA"/>
</dbReference>
<proteinExistence type="predicted"/>
<gene>
    <name evidence="1" type="ORF">ACFOY0_14015</name>
</gene>
<dbReference type="RefSeq" id="WP_219071430.1">
    <property type="nucleotide sequence ID" value="NZ_JBHSCO010000004.1"/>
</dbReference>
<evidence type="ECO:0000313" key="2">
    <source>
        <dbReference type="Proteomes" id="UP001595719"/>
    </source>
</evidence>